<evidence type="ECO:0000313" key="1">
    <source>
        <dbReference type="EMBL" id="MEN3540656.1"/>
    </source>
</evidence>
<organism evidence="1 2">
    <name type="scientific">Microbispora maris</name>
    <dbReference type="NCBI Taxonomy" id="3144104"/>
    <lineage>
        <taxon>Bacteria</taxon>
        <taxon>Bacillati</taxon>
        <taxon>Actinomycetota</taxon>
        <taxon>Actinomycetes</taxon>
        <taxon>Streptosporangiales</taxon>
        <taxon>Streptosporangiaceae</taxon>
        <taxon>Microbispora</taxon>
    </lineage>
</organism>
<proteinExistence type="predicted"/>
<dbReference type="RefSeq" id="WP_346230506.1">
    <property type="nucleotide sequence ID" value="NZ_JBDJAW010000055.1"/>
</dbReference>
<accession>A0ABV0B288</accession>
<dbReference type="Proteomes" id="UP001447516">
    <property type="component" value="Unassembled WGS sequence"/>
</dbReference>
<reference evidence="1 2" key="1">
    <citation type="submission" date="2024-05" db="EMBL/GenBank/DDBJ databases">
        <title>Microbispora sp.ZYX-F-249.</title>
        <authorList>
            <person name="Xie H."/>
        </authorList>
    </citation>
    <scope>NUCLEOTIDE SEQUENCE [LARGE SCALE GENOMIC DNA]</scope>
    <source>
        <strain evidence="1 2">ZYX-F-249</strain>
    </source>
</reference>
<sequence>MVAELGPGALAALLADDDETADPYALADMLPSHLARSVRPLLNQLGARQQHPPAGRTPGPVLAVRHAGDRRAGGSRARRDAEYVARLVQDRAARRAELVRRESRIPRQTIWAAAARSASGPQAAALVMDIDQ</sequence>
<name>A0ABV0B288_9ACTN</name>
<evidence type="ECO:0000313" key="2">
    <source>
        <dbReference type="Proteomes" id="UP001447516"/>
    </source>
</evidence>
<gene>
    <name evidence="1" type="ORF">AAH991_36465</name>
</gene>
<dbReference type="EMBL" id="JBDJAW010000055">
    <property type="protein sequence ID" value="MEN3540656.1"/>
    <property type="molecule type" value="Genomic_DNA"/>
</dbReference>
<protein>
    <submittedName>
        <fullName evidence="1">Uncharacterized protein</fullName>
    </submittedName>
</protein>
<keyword evidence="2" id="KW-1185">Reference proteome</keyword>
<comment type="caution">
    <text evidence="1">The sequence shown here is derived from an EMBL/GenBank/DDBJ whole genome shotgun (WGS) entry which is preliminary data.</text>
</comment>